<accession>A0ACB9GJF1</accession>
<proteinExistence type="predicted"/>
<keyword evidence="2" id="KW-1185">Reference proteome</keyword>
<dbReference type="Proteomes" id="UP001056120">
    <property type="component" value="Linkage Group LG14"/>
</dbReference>
<sequence>MHGEDTSREEVRPPTPSLPRLPSPVPLLKEWVNFMGLARRMTSRKTVLPPKKWALPSPDTEPLPKRHCPSSQREIGEPFHPVMPREVGSMEQIRPSNIGTSERKQDLGAQLSEDTSVDSDAIIEAPDDRLVQL</sequence>
<comment type="caution">
    <text evidence="1">The sequence shown here is derived from an EMBL/GenBank/DDBJ whole genome shotgun (WGS) entry which is preliminary data.</text>
</comment>
<reference evidence="1 2" key="2">
    <citation type="journal article" date="2022" name="Mol. Ecol. Resour.">
        <title>The genomes of chicory, endive, great burdock and yacon provide insights into Asteraceae paleo-polyploidization history and plant inulin production.</title>
        <authorList>
            <person name="Fan W."/>
            <person name="Wang S."/>
            <person name="Wang H."/>
            <person name="Wang A."/>
            <person name="Jiang F."/>
            <person name="Liu H."/>
            <person name="Zhao H."/>
            <person name="Xu D."/>
            <person name="Zhang Y."/>
        </authorList>
    </citation>
    <scope>NUCLEOTIDE SEQUENCE [LARGE SCALE GENOMIC DNA]</scope>
    <source>
        <strain evidence="2">cv. Yunnan</strain>
        <tissue evidence="1">Leaves</tissue>
    </source>
</reference>
<organism evidence="1 2">
    <name type="scientific">Smallanthus sonchifolius</name>
    <dbReference type="NCBI Taxonomy" id="185202"/>
    <lineage>
        <taxon>Eukaryota</taxon>
        <taxon>Viridiplantae</taxon>
        <taxon>Streptophyta</taxon>
        <taxon>Embryophyta</taxon>
        <taxon>Tracheophyta</taxon>
        <taxon>Spermatophyta</taxon>
        <taxon>Magnoliopsida</taxon>
        <taxon>eudicotyledons</taxon>
        <taxon>Gunneridae</taxon>
        <taxon>Pentapetalae</taxon>
        <taxon>asterids</taxon>
        <taxon>campanulids</taxon>
        <taxon>Asterales</taxon>
        <taxon>Asteraceae</taxon>
        <taxon>Asteroideae</taxon>
        <taxon>Heliantheae alliance</taxon>
        <taxon>Millerieae</taxon>
        <taxon>Smallanthus</taxon>
    </lineage>
</organism>
<gene>
    <name evidence="1" type="ORF">L1987_42414</name>
</gene>
<name>A0ACB9GJF1_9ASTR</name>
<protein>
    <submittedName>
        <fullName evidence="1">Uncharacterized protein</fullName>
    </submittedName>
</protein>
<reference evidence="2" key="1">
    <citation type="journal article" date="2022" name="Mol. Ecol. Resour.">
        <title>The genomes of chicory, endive, great burdock and yacon provide insights into Asteraceae palaeo-polyploidization history and plant inulin production.</title>
        <authorList>
            <person name="Fan W."/>
            <person name="Wang S."/>
            <person name="Wang H."/>
            <person name="Wang A."/>
            <person name="Jiang F."/>
            <person name="Liu H."/>
            <person name="Zhao H."/>
            <person name="Xu D."/>
            <person name="Zhang Y."/>
        </authorList>
    </citation>
    <scope>NUCLEOTIDE SEQUENCE [LARGE SCALE GENOMIC DNA]</scope>
    <source>
        <strain evidence="2">cv. Yunnan</strain>
    </source>
</reference>
<evidence type="ECO:0000313" key="1">
    <source>
        <dbReference type="EMBL" id="KAI3783336.1"/>
    </source>
</evidence>
<evidence type="ECO:0000313" key="2">
    <source>
        <dbReference type="Proteomes" id="UP001056120"/>
    </source>
</evidence>
<dbReference type="EMBL" id="CM042031">
    <property type="protein sequence ID" value="KAI3783336.1"/>
    <property type="molecule type" value="Genomic_DNA"/>
</dbReference>